<dbReference type="InterPro" id="IPR036667">
    <property type="entry name" value="PTS_IIB_sorbose-sp_sf"/>
</dbReference>
<dbReference type="InterPro" id="IPR004720">
    <property type="entry name" value="PTS_IIB_sorbose-sp"/>
</dbReference>
<dbReference type="GO" id="GO:0005737">
    <property type="term" value="C:cytoplasm"/>
    <property type="evidence" value="ECO:0007669"/>
    <property type="project" value="UniProtKB-SubCell"/>
</dbReference>
<dbReference type="GO" id="GO:0016301">
    <property type="term" value="F:kinase activity"/>
    <property type="evidence" value="ECO:0007669"/>
    <property type="project" value="UniProtKB-KW"/>
</dbReference>
<evidence type="ECO:0000313" key="10">
    <source>
        <dbReference type="Proteomes" id="UP000053748"/>
    </source>
</evidence>
<evidence type="ECO:0000256" key="7">
    <source>
        <dbReference type="ARBA" id="ARBA00022777"/>
    </source>
</evidence>
<dbReference type="EMBL" id="LOSJ02000001">
    <property type="protein sequence ID" value="PNM64418.1"/>
    <property type="molecule type" value="Genomic_DNA"/>
</dbReference>
<dbReference type="SUPFAM" id="SSF52728">
    <property type="entry name" value="PTS IIb component"/>
    <property type="match status" value="1"/>
</dbReference>
<keyword evidence="3" id="KW-0963">Cytoplasm</keyword>
<dbReference type="GO" id="GO:0008982">
    <property type="term" value="F:protein-N(PI)-phosphohistidine-sugar phosphotransferase activity"/>
    <property type="evidence" value="ECO:0007669"/>
    <property type="project" value="InterPro"/>
</dbReference>
<evidence type="ECO:0000259" key="8">
    <source>
        <dbReference type="PROSITE" id="PS51101"/>
    </source>
</evidence>
<evidence type="ECO:0000256" key="4">
    <source>
        <dbReference type="ARBA" id="ARBA00022597"/>
    </source>
</evidence>
<dbReference type="OrthoDB" id="7065728at2"/>
<organism evidence="9 10">
    <name type="scientific">Vibrio mimicus</name>
    <dbReference type="NCBI Taxonomy" id="674"/>
    <lineage>
        <taxon>Bacteria</taxon>
        <taxon>Pseudomonadati</taxon>
        <taxon>Pseudomonadota</taxon>
        <taxon>Gammaproteobacteria</taxon>
        <taxon>Vibrionales</taxon>
        <taxon>Vibrionaceae</taxon>
        <taxon>Vibrio</taxon>
    </lineage>
</organism>
<keyword evidence="2" id="KW-0813">Transport</keyword>
<feature type="domain" description="PTS EIIB type-4" evidence="8">
    <location>
        <begin position="1"/>
        <end position="156"/>
    </location>
</feature>
<evidence type="ECO:0000256" key="6">
    <source>
        <dbReference type="ARBA" id="ARBA00022683"/>
    </source>
</evidence>
<evidence type="ECO:0000256" key="3">
    <source>
        <dbReference type="ARBA" id="ARBA00022490"/>
    </source>
</evidence>
<dbReference type="GO" id="GO:0009401">
    <property type="term" value="P:phosphoenolpyruvate-dependent sugar phosphotransferase system"/>
    <property type="evidence" value="ECO:0007669"/>
    <property type="project" value="UniProtKB-KW"/>
</dbReference>
<protein>
    <submittedName>
        <fullName evidence="9">PTS system mannose/fructose/N-acetylgalactosamine-transporter subunit IIB</fullName>
    </submittedName>
</protein>
<accession>A0A1D8SGV9</accession>
<keyword evidence="7" id="KW-0418">Kinase</keyword>
<dbReference type="eggNOG" id="COG3444">
    <property type="taxonomic scope" value="Bacteria"/>
</dbReference>
<evidence type="ECO:0000256" key="5">
    <source>
        <dbReference type="ARBA" id="ARBA00022679"/>
    </source>
</evidence>
<name>A0A1D8SGV9_VIBMI</name>
<dbReference type="Gene3D" id="3.40.35.10">
    <property type="entry name" value="Phosphotransferase system, sorbose subfamily IIB component"/>
    <property type="match status" value="1"/>
</dbReference>
<proteinExistence type="predicted"/>
<sequence length="156" mass="17567">MPNIVYVRIDERGLHGQVAVSHAPYSGCNLILFANDIVASDPNQQVLARMSAGEFDTRFFSLEKTINIIHKASESQRIFILIRSPQDALTLVKGNVPITKVNVGNMHYKEGKKQVHETVSIDEDDKNAFRELIQYGVECTIQRNPSDTPININQFL</sequence>
<keyword evidence="4" id="KW-0762">Sugar transport</keyword>
<evidence type="ECO:0000256" key="2">
    <source>
        <dbReference type="ARBA" id="ARBA00022448"/>
    </source>
</evidence>
<keyword evidence="5" id="KW-0808">Transferase</keyword>
<reference evidence="9" key="1">
    <citation type="submission" date="2017-12" db="EMBL/GenBank/DDBJ databases">
        <title>FDA dAtabase for Regulatory Grade micrObial Sequences (FDA-ARGOS): Supporting development and validation of Infectious Disease Dx tests.</title>
        <authorList>
            <person name="Hoffmann M."/>
            <person name="Allard M."/>
            <person name="Evans P."/>
            <person name="Brown E."/>
            <person name="Tallon L.J."/>
            <person name="Sadzewicz L."/>
            <person name="Sengamalay N."/>
            <person name="Ott S."/>
            <person name="Godinez A."/>
            <person name="Nagaraj S."/>
            <person name="Vavikolanu K."/>
            <person name="Aluvathingal J."/>
            <person name="Nadendla S."/>
            <person name="Hobson J."/>
            <person name="Sichtig H."/>
        </authorList>
    </citation>
    <scope>NUCLEOTIDE SEQUENCE [LARGE SCALE GENOMIC DNA]</scope>
    <source>
        <strain evidence="9">FDAARGOS_113</strain>
    </source>
</reference>
<evidence type="ECO:0000256" key="1">
    <source>
        <dbReference type="ARBA" id="ARBA00004496"/>
    </source>
</evidence>
<comment type="subcellular location">
    <subcellularLocation>
        <location evidence="1">Cytoplasm</location>
    </subcellularLocation>
</comment>
<dbReference type="CDD" id="cd00001">
    <property type="entry name" value="PTS_IIB_man"/>
    <property type="match status" value="1"/>
</dbReference>
<dbReference type="PROSITE" id="PS51101">
    <property type="entry name" value="PTS_EIIB_TYPE_4"/>
    <property type="match status" value="1"/>
</dbReference>
<keyword evidence="10" id="KW-1185">Reference proteome</keyword>
<dbReference type="STRING" id="674.VM_17690"/>
<dbReference type="Pfam" id="PF03830">
    <property type="entry name" value="PTSIIB_sorb"/>
    <property type="match status" value="1"/>
</dbReference>
<dbReference type="AlphaFoldDB" id="A0A1D8SGV9"/>
<dbReference type="Proteomes" id="UP000053748">
    <property type="component" value="Unassembled WGS sequence"/>
</dbReference>
<keyword evidence="6" id="KW-0598">Phosphotransferase system</keyword>
<comment type="caution">
    <text evidence="9">The sequence shown here is derived from an EMBL/GenBank/DDBJ whole genome shotgun (WGS) entry which is preliminary data.</text>
</comment>
<evidence type="ECO:0000313" key="9">
    <source>
        <dbReference type="EMBL" id="PNM64418.1"/>
    </source>
</evidence>
<dbReference type="RefSeq" id="WP_001133000.1">
    <property type="nucleotide sequence ID" value="NZ_CAWMSS010000002.1"/>
</dbReference>
<gene>
    <name evidence="9" type="ORF">AL544_005760</name>
</gene>